<dbReference type="Pfam" id="PF01420">
    <property type="entry name" value="Methylase_S"/>
    <property type="match status" value="2"/>
</dbReference>
<dbReference type="RefSeq" id="WP_213348649.1">
    <property type="nucleotide sequence ID" value="NZ_JAEDAM010000015.1"/>
</dbReference>
<dbReference type="GO" id="GO:0009035">
    <property type="term" value="F:type I site-specific deoxyribonuclease activity"/>
    <property type="evidence" value="ECO:0007669"/>
    <property type="project" value="UniProtKB-EC"/>
</dbReference>
<keyword evidence="6" id="KW-1185">Reference proteome</keyword>
<dbReference type="Gene3D" id="1.10.287.1120">
    <property type="entry name" value="Bipartite methylase S protein"/>
    <property type="match status" value="1"/>
</dbReference>
<proteinExistence type="inferred from homology"/>
<keyword evidence="3" id="KW-0238">DNA-binding</keyword>
<reference evidence="5 6" key="1">
    <citation type="journal article" date="2021" name="Nat. Commun.">
        <title>Reductive evolution and unique predatory mode in the CPR bacterium Vampirococcus lugosii.</title>
        <authorList>
            <person name="Moreira D."/>
            <person name="Zivanovic Y."/>
            <person name="Lopez-Archilla A.I."/>
            <person name="Iniesto M."/>
            <person name="Lopez-Garcia P."/>
        </authorList>
    </citation>
    <scope>NUCLEOTIDE SEQUENCE [LARGE SCALE GENOMIC DNA]</scope>
    <source>
        <strain evidence="5">Chiprana</strain>
    </source>
</reference>
<comment type="caution">
    <text evidence="5">The sequence shown here is derived from an EMBL/GenBank/DDBJ whole genome shotgun (WGS) entry which is preliminary data.</text>
</comment>
<evidence type="ECO:0000259" key="4">
    <source>
        <dbReference type="Pfam" id="PF01420"/>
    </source>
</evidence>
<dbReference type="Gene3D" id="3.90.220.20">
    <property type="entry name" value="DNA methylase specificity domains"/>
    <property type="match status" value="2"/>
</dbReference>
<feature type="domain" description="Type I restriction modification DNA specificity" evidence="4">
    <location>
        <begin position="210"/>
        <end position="394"/>
    </location>
</feature>
<name>A0ABS5QKN6_9BACT</name>
<evidence type="ECO:0000256" key="1">
    <source>
        <dbReference type="ARBA" id="ARBA00010923"/>
    </source>
</evidence>
<accession>A0ABS5QKN6</accession>
<sequence length="412" mass="47609">EGWKTTNLVDENFFKIQGSGIINFNGEKKYLSTSSIQGNKIISFEKYITFNKRPSRANIQAIIDNIYFAKMRYTLKVIKANNELYNKYILSTGFLGLNTSINSDYLYQFILSDDFNKQKDLYAEGSTQEAINNGDLKNIFITFPQSFQEQQKIAKILSTVDEAIQKTDDLIEKYKKIKTGLMEDLFTKGIDINTGKPHTKFKDSELGKIPESWEVKKLGEVGELTSSKRIFFNEYKKNGIPFYRGKEITKKINNVEINNLLYISTDKFNNIKNNFGVPLEGDILITAVGTLGNVYLVKGTDKFYFKDGNIIWLRKYRQDINKYFLKHFLKEAIYKQQDDLIIGTSQKAFTIKKLKHLKLQIPQSLQEQQKIAEILSSADEKIEKEQAYKQKLENIKKGLMKDLLTGKVRVKV</sequence>
<feature type="non-terminal residue" evidence="5">
    <location>
        <position position="1"/>
    </location>
</feature>
<dbReference type="SUPFAM" id="SSF116734">
    <property type="entry name" value="DNA methylase specificity domain"/>
    <property type="match status" value="2"/>
</dbReference>
<dbReference type="EMBL" id="JAEDAM010000015">
    <property type="protein sequence ID" value="MBS8121781.1"/>
    <property type="molecule type" value="Genomic_DNA"/>
</dbReference>
<keyword evidence="5" id="KW-0378">Hydrolase</keyword>
<dbReference type="EC" id="3.1.21.3" evidence="5"/>
<dbReference type="PANTHER" id="PTHR30408">
    <property type="entry name" value="TYPE-1 RESTRICTION ENZYME ECOKI SPECIFICITY PROTEIN"/>
    <property type="match status" value="1"/>
</dbReference>
<protein>
    <submittedName>
        <fullName evidence="5">Type I restriction-modification system, specificity subunit S</fullName>
        <ecNumber evidence="5">3.1.21.3</ecNumber>
    </submittedName>
</protein>
<evidence type="ECO:0000256" key="2">
    <source>
        <dbReference type="ARBA" id="ARBA00022747"/>
    </source>
</evidence>
<dbReference type="InterPro" id="IPR000055">
    <property type="entry name" value="Restrct_endonuc_typeI_TRD"/>
</dbReference>
<organism evidence="5 6">
    <name type="scientific">Candidatus Vampirococcus lugosii</name>
    <dbReference type="NCBI Taxonomy" id="2789015"/>
    <lineage>
        <taxon>Bacteria</taxon>
        <taxon>Candidatus Absconditibacteriota</taxon>
        <taxon>Vampirococcus</taxon>
    </lineage>
</organism>
<dbReference type="PANTHER" id="PTHR30408:SF12">
    <property type="entry name" value="TYPE I RESTRICTION ENZYME MJAVIII SPECIFICITY SUBUNIT"/>
    <property type="match status" value="1"/>
</dbReference>
<dbReference type="InterPro" id="IPR044946">
    <property type="entry name" value="Restrct_endonuc_typeI_TRD_sf"/>
</dbReference>
<dbReference type="Proteomes" id="UP000680365">
    <property type="component" value="Unassembled WGS sequence"/>
</dbReference>
<evidence type="ECO:0000313" key="5">
    <source>
        <dbReference type="EMBL" id="MBS8121781.1"/>
    </source>
</evidence>
<feature type="domain" description="Type I restriction modification DNA specificity" evidence="4">
    <location>
        <begin position="22"/>
        <end position="166"/>
    </location>
</feature>
<evidence type="ECO:0000256" key="3">
    <source>
        <dbReference type="ARBA" id="ARBA00023125"/>
    </source>
</evidence>
<comment type="similarity">
    <text evidence="1">Belongs to the type-I restriction system S methylase family.</text>
</comment>
<keyword evidence="2" id="KW-0680">Restriction system</keyword>
<gene>
    <name evidence="5" type="ORF">VAMP_24n237</name>
</gene>
<dbReference type="InterPro" id="IPR052021">
    <property type="entry name" value="Type-I_RS_S_subunit"/>
</dbReference>
<evidence type="ECO:0000313" key="6">
    <source>
        <dbReference type="Proteomes" id="UP000680365"/>
    </source>
</evidence>